<keyword evidence="4" id="KW-1185">Reference proteome</keyword>
<evidence type="ECO:0000256" key="1">
    <source>
        <dbReference type="SAM" id="Phobius"/>
    </source>
</evidence>
<keyword evidence="1" id="KW-0812">Transmembrane</keyword>
<accession>A0ABR8NHY9</accession>
<feature type="transmembrane region" description="Helical" evidence="1">
    <location>
        <begin position="59"/>
        <end position="79"/>
    </location>
</feature>
<dbReference type="EMBL" id="JACXZS010000001">
    <property type="protein sequence ID" value="MBD3940310.1"/>
    <property type="molecule type" value="Genomic_DNA"/>
</dbReference>
<sequence>MSNNDTTVTGWVGWGVFAAIVLLIAGFFDFLHGLQALIGPDTAYFLGESGLFSIDVQSWGWWHLISGLLLILVGIALLAGATWARVVAIILVILNAIGQLTLMAVQPWLSITVLVLDILVIYALTVHGRELRARHNA</sequence>
<organism evidence="3 4">
    <name type="scientific">Microbacterium helvum</name>
    <dbReference type="NCBI Taxonomy" id="2773713"/>
    <lineage>
        <taxon>Bacteria</taxon>
        <taxon>Bacillati</taxon>
        <taxon>Actinomycetota</taxon>
        <taxon>Actinomycetes</taxon>
        <taxon>Micrococcales</taxon>
        <taxon>Microbacteriaceae</taxon>
        <taxon>Microbacterium</taxon>
    </lineage>
</organism>
<proteinExistence type="predicted"/>
<evidence type="ECO:0000259" key="2">
    <source>
        <dbReference type="Pfam" id="PF23636"/>
    </source>
</evidence>
<dbReference type="Pfam" id="PF23636">
    <property type="entry name" value="DUF7144"/>
    <property type="match status" value="1"/>
</dbReference>
<name>A0ABR8NHY9_9MICO</name>
<gene>
    <name evidence="3" type="ORF">IF188_01185</name>
</gene>
<keyword evidence="1" id="KW-1133">Transmembrane helix</keyword>
<reference evidence="3 4" key="1">
    <citation type="submission" date="2020-09" db="EMBL/GenBank/DDBJ databases">
        <title>Isolation and identification of active actinomycetes.</title>
        <authorList>
            <person name="Li X."/>
        </authorList>
    </citation>
    <scope>NUCLEOTIDE SEQUENCE [LARGE SCALE GENOMIC DNA]</scope>
    <source>
        <strain evidence="3 4">NEAU-LLC</strain>
    </source>
</reference>
<feature type="domain" description="DUF7144" evidence="2">
    <location>
        <begin position="14"/>
        <end position="129"/>
    </location>
</feature>
<feature type="transmembrane region" description="Helical" evidence="1">
    <location>
        <begin position="86"/>
        <end position="102"/>
    </location>
</feature>
<feature type="transmembrane region" description="Helical" evidence="1">
    <location>
        <begin position="12"/>
        <end position="39"/>
    </location>
</feature>
<dbReference type="RefSeq" id="WP_191169948.1">
    <property type="nucleotide sequence ID" value="NZ_JACXZS010000001.1"/>
</dbReference>
<protein>
    <recommendedName>
        <fullName evidence="2">DUF7144 domain-containing protein</fullName>
    </recommendedName>
</protein>
<dbReference type="InterPro" id="IPR055568">
    <property type="entry name" value="DUF7144"/>
</dbReference>
<keyword evidence="1" id="KW-0472">Membrane</keyword>
<evidence type="ECO:0000313" key="4">
    <source>
        <dbReference type="Proteomes" id="UP000598426"/>
    </source>
</evidence>
<dbReference type="Proteomes" id="UP000598426">
    <property type="component" value="Unassembled WGS sequence"/>
</dbReference>
<comment type="caution">
    <text evidence="3">The sequence shown here is derived from an EMBL/GenBank/DDBJ whole genome shotgun (WGS) entry which is preliminary data.</text>
</comment>
<feature type="transmembrane region" description="Helical" evidence="1">
    <location>
        <begin position="108"/>
        <end position="126"/>
    </location>
</feature>
<evidence type="ECO:0000313" key="3">
    <source>
        <dbReference type="EMBL" id="MBD3940310.1"/>
    </source>
</evidence>